<evidence type="ECO:0000259" key="6">
    <source>
        <dbReference type="SMART" id="SM01231"/>
    </source>
</evidence>
<dbReference type="EMBL" id="BARS01030165">
    <property type="protein sequence ID" value="GAG18653.1"/>
    <property type="molecule type" value="Genomic_DNA"/>
</dbReference>
<dbReference type="Gene3D" id="3.30.565.10">
    <property type="entry name" value="Histidine kinase-like ATPase, C-terminal domain"/>
    <property type="match status" value="1"/>
</dbReference>
<evidence type="ECO:0000256" key="2">
    <source>
        <dbReference type="ARBA" id="ARBA00012438"/>
    </source>
</evidence>
<evidence type="ECO:0000256" key="4">
    <source>
        <dbReference type="ARBA" id="ARBA00022679"/>
    </source>
</evidence>
<dbReference type="EC" id="2.7.13.3" evidence="2"/>
<dbReference type="GO" id="GO:0005737">
    <property type="term" value="C:cytoplasm"/>
    <property type="evidence" value="ECO:0007669"/>
    <property type="project" value="InterPro"/>
</dbReference>
<dbReference type="AlphaFoldDB" id="X0W1Z1"/>
<keyword evidence="4" id="KW-0808">Transferase</keyword>
<feature type="non-terminal residue" evidence="7">
    <location>
        <position position="262"/>
    </location>
</feature>
<keyword evidence="5" id="KW-0418">Kinase</keyword>
<dbReference type="Gene3D" id="1.10.287.560">
    <property type="entry name" value="Histidine kinase CheA-like, homodimeric domain"/>
    <property type="match status" value="1"/>
</dbReference>
<comment type="caution">
    <text evidence="7">The sequence shown here is derived from an EMBL/GenBank/DDBJ whole genome shotgun (WGS) entry which is preliminary data.</text>
</comment>
<evidence type="ECO:0000256" key="5">
    <source>
        <dbReference type="ARBA" id="ARBA00022777"/>
    </source>
</evidence>
<dbReference type="GO" id="GO:0000155">
    <property type="term" value="F:phosphorelay sensor kinase activity"/>
    <property type="evidence" value="ECO:0007669"/>
    <property type="project" value="InterPro"/>
</dbReference>
<organism evidence="7">
    <name type="scientific">marine sediment metagenome</name>
    <dbReference type="NCBI Taxonomy" id="412755"/>
    <lineage>
        <taxon>unclassified sequences</taxon>
        <taxon>metagenomes</taxon>
        <taxon>ecological metagenomes</taxon>
    </lineage>
</organism>
<proteinExistence type="predicted"/>
<dbReference type="InterPro" id="IPR004105">
    <property type="entry name" value="CheA-like_dim"/>
</dbReference>
<name>X0W1Z1_9ZZZZ</name>
<dbReference type="GO" id="GO:0006935">
    <property type="term" value="P:chemotaxis"/>
    <property type="evidence" value="ECO:0007669"/>
    <property type="project" value="InterPro"/>
</dbReference>
<dbReference type="SUPFAM" id="SSF47384">
    <property type="entry name" value="Homodimeric domain of signal transducing histidine kinase"/>
    <property type="match status" value="1"/>
</dbReference>
<dbReference type="InterPro" id="IPR051315">
    <property type="entry name" value="Bact_Chemotaxis_CheA"/>
</dbReference>
<dbReference type="FunFam" id="3.30.565.10:FF:000016">
    <property type="entry name" value="Chemotaxis protein CheA, putative"/>
    <property type="match status" value="1"/>
</dbReference>
<dbReference type="Pfam" id="PF02895">
    <property type="entry name" value="H-kinase_dim"/>
    <property type="match status" value="1"/>
</dbReference>
<gene>
    <name evidence="7" type="ORF">S01H1_47068</name>
</gene>
<dbReference type="InterPro" id="IPR036097">
    <property type="entry name" value="HisK_dim/P_sf"/>
</dbReference>
<accession>X0W1Z1</accession>
<evidence type="ECO:0000313" key="7">
    <source>
        <dbReference type="EMBL" id="GAG18653.1"/>
    </source>
</evidence>
<evidence type="ECO:0000256" key="3">
    <source>
        <dbReference type="ARBA" id="ARBA00022553"/>
    </source>
</evidence>
<sequence>ALQQHAATSETPAAEKATTKVAETMRVDIDRLDNLMNLAGELVVNRARFVQISGQISPALRKASMLNRIRDFSDGLRRTIESLENVGDAGGDWSGQIQQLRVGLELMDEQSEIWDNGRRSFSQIGEAIDQLSGVSHSLQRGVLDTRMVPVSPLFNRFKRVVRDLSKERGKKVNLLIRGEKTQLDKRMIDELGDPLVHLVRNSIDHGLEPPDVRGSRGKPEVGAILLEASHSGNNVYVHVRDDGGGIDVEKIKARLIDNRILS</sequence>
<comment type="catalytic activity">
    <reaction evidence="1">
        <text>ATP + protein L-histidine = ADP + protein N-phospho-L-histidine.</text>
        <dbReference type="EC" id="2.7.13.3"/>
    </reaction>
</comment>
<protein>
    <recommendedName>
        <fullName evidence="2">histidine kinase</fullName>
        <ecNumber evidence="2">2.7.13.3</ecNumber>
    </recommendedName>
</protein>
<dbReference type="SUPFAM" id="SSF55874">
    <property type="entry name" value="ATPase domain of HSP90 chaperone/DNA topoisomerase II/histidine kinase"/>
    <property type="match status" value="1"/>
</dbReference>
<dbReference type="InterPro" id="IPR036890">
    <property type="entry name" value="HATPase_C_sf"/>
</dbReference>
<evidence type="ECO:0000256" key="1">
    <source>
        <dbReference type="ARBA" id="ARBA00000085"/>
    </source>
</evidence>
<dbReference type="PANTHER" id="PTHR43395">
    <property type="entry name" value="SENSOR HISTIDINE KINASE CHEA"/>
    <property type="match status" value="1"/>
</dbReference>
<dbReference type="SMART" id="SM01231">
    <property type="entry name" value="H-kinase_dim"/>
    <property type="match status" value="1"/>
</dbReference>
<dbReference type="InterPro" id="IPR037006">
    <property type="entry name" value="CheA-like_homodim_sf"/>
</dbReference>
<keyword evidence="3" id="KW-0597">Phosphoprotein</keyword>
<feature type="non-terminal residue" evidence="7">
    <location>
        <position position="1"/>
    </location>
</feature>
<dbReference type="PANTHER" id="PTHR43395:SF10">
    <property type="entry name" value="CHEMOTAXIS PROTEIN CHEA"/>
    <property type="match status" value="1"/>
</dbReference>
<feature type="domain" description="Histidine kinase CheA-like homodimeric" evidence="6">
    <location>
        <begin position="22"/>
        <end position="145"/>
    </location>
</feature>
<reference evidence="7" key="1">
    <citation type="journal article" date="2014" name="Front. Microbiol.">
        <title>High frequency of phylogenetically diverse reductive dehalogenase-homologous genes in deep subseafloor sedimentary metagenomes.</title>
        <authorList>
            <person name="Kawai M."/>
            <person name="Futagami T."/>
            <person name="Toyoda A."/>
            <person name="Takaki Y."/>
            <person name="Nishi S."/>
            <person name="Hori S."/>
            <person name="Arai W."/>
            <person name="Tsubouchi T."/>
            <person name="Morono Y."/>
            <person name="Uchiyama I."/>
            <person name="Ito T."/>
            <person name="Fujiyama A."/>
            <person name="Inagaki F."/>
            <person name="Takami H."/>
        </authorList>
    </citation>
    <scope>NUCLEOTIDE SEQUENCE</scope>
    <source>
        <strain evidence="7">Expedition CK06-06</strain>
    </source>
</reference>